<organism evidence="2 3">
    <name type="scientific">Nocardioides caeni</name>
    <dbReference type="NCBI Taxonomy" id="574700"/>
    <lineage>
        <taxon>Bacteria</taxon>
        <taxon>Bacillati</taxon>
        <taxon>Actinomycetota</taxon>
        <taxon>Actinomycetes</taxon>
        <taxon>Propionibacteriales</taxon>
        <taxon>Nocardioidaceae</taxon>
        <taxon>Nocardioides</taxon>
    </lineage>
</organism>
<keyword evidence="1" id="KW-0812">Transmembrane</keyword>
<dbReference type="EMBL" id="STGW01000004">
    <property type="protein sequence ID" value="THV14790.1"/>
    <property type="molecule type" value="Genomic_DNA"/>
</dbReference>
<sequence>MPFGNSDLSARWYVIGLLHAGLLAAALHLINSAFLAYEVTAIWQLRGAWGEDNTRSELRKAKRRRLVWGWVDSITLQDGTSITWS</sequence>
<dbReference type="AlphaFoldDB" id="A0A4S8NE21"/>
<keyword evidence="3" id="KW-1185">Reference proteome</keyword>
<dbReference type="RefSeq" id="WP_136562552.1">
    <property type="nucleotide sequence ID" value="NZ_BAABLS010000008.1"/>
</dbReference>
<feature type="transmembrane region" description="Helical" evidence="1">
    <location>
        <begin position="12"/>
        <end position="37"/>
    </location>
</feature>
<evidence type="ECO:0000256" key="1">
    <source>
        <dbReference type="SAM" id="Phobius"/>
    </source>
</evidence>
<keyword evidence="1" id="KW-0472">Membrane</keyword>
<accession>A0A4S8NE21</accession>
<keyword evidence="1" id="KW-1133">Transmembrane helix</keyword>
<dbReference type="OrthoDB" id="3785014at2"/>
<proteinExistence type="predicted"/>
<protein>
    <submittedName>
        <fullName evidence="2">Uncharacterized protein</fullName>
    </submittedName>
</protein>
<gene>
    <name evidence="2" type="ORF">E9934_09090</name>
</gene>
<comment type="caution">
    <text evidence="2">The sequence shown here is derived from an EMBL/GenBank/DDBJ whole genome shotgun (WGS) entry which is preliminary data.</text>
</comment>
<reference evidence="2 3" key="1">
    <citation type="journal article" date="2009" name="Int. J. Syst. Evol. Microbiol.">
        <title>Nocardioides caeni sp. nov., isolated from wastewater.</title>
        <authorList>
            <person name="Yoon J.H."/>
            <person name="Kang S.J."/>
            <person name="Park S."/>
            <person name="Kim W."/>
            <person name="Oh T.K."/>
        </authorList>
    </citation>
    <scope>NUCLEOTIDE SEQUENCE [LARGE SCALE GENOMIC DNA]</scope>
    <source>
        <strain evidence="2 3">DSM 23134</strain>
    </source>
</reference>
<name>A0A4S8NE21_9ACTN</name>
<evidence type="ECO:0000313" key="2">
    <source>
        <dbReference type="EMBL" id="THV14790.1"/>
    </source>
</evidence>
<dbReference type="Proteomes" id="UP000307087">
    <property type="component" value="Unassembled WGS sequence"/>
</dbReference>
<evidence type="ECO:0000313" key="3">
    <source>
        <dbReference type="Proteomes" id="UP000307087"/>
    </source>
</evidence>